<dbReference type="GO" id="GO:0003824">
    <property type="term" value="F:catalytic activity"/>
    <property type="evidence" value="ECO:0007669"/>
    <property type="project" value="InterPro"/>
</dbReference>
<dbReference type="InterPro" id="IPR005135">
    <property type="entry name" value="Endo/exonuclease/phosphatase"/>
</dbReference>
<dbReference type="Pfam" id="PF03372">
    <property type="entry name" value="Exo_endo_phos"/>
    <property type="match status" value="1"/>
</dbReference>
<dbReference type="SUPFAM" id="SSF56219">
    <property type="entry name" value="DNase I-like"/>
    <property type="match status" value="1"/>
</dbReference>
<comment type="caution">
    <text evidence="2">The sequence shown here is derived from an EMBL/GenBank/DDBJ whole genome shotgun (WGS) entry which is preliminary data.</text>
</comment>
<dbReference type="InterPro" id="IPR036691">
    <property type="entry name" value="Endo/exonu/phosph_ase_sf"/>
</dbReference>
<dbReference type="PANTHER" id="PTHR35218:SF7">
    <property type="entry name" value="ENDONUCLEASE_EXONUCLEASE_PHOSPHATASE"/>
    <property type="match status" value="1"/>
</dbReference>
<sequence>MMRVLQWNCRGASGRDTVDRIQWMLNNLDVTILCLVETRADNERISRFCEKFKRKWEWAAIPAMGYSGGIIILWKKNIGKATPIAISRYALHLILTLDDESTWIISTVYNNQLVAVQQSTWEELSKLATIQNPWIINGDFNAIRCNEDRKGGAEGNRLGIKSKQMNSFLINNNLMELNTLDSPYTWCNNQRGTARIWAKLDRFFVNED</sequence>
<dbReference type="Gene3D" id="3.60.10.10">
    <property type="entry name" value="Endonuclease/exonuclease/phosphatase"/>
    <property type="match status" value="1"/>
</dbReference>
<evidence type="ECO:0000313" key="2">
    <source>
        <dbReference type="EMBL" id="KAJ0965278.1"/>
    </source>
</evidence>
<dbReference type="OrthoDB" id="786811at2759"/>
<evidence type="ECO:0000313" key="3">
    <source>
        <dbReference type="Proteomes" id="UP001085076"/>
    </source>
</evidence>
<feature type="domain" description="Endonuclease/exonuclease/phosphatase" evidence="1">
    <location>
        <begin position="5"/>
        <end position="207"/>
    </location>
</feature>
<accession>A0A9D5C378</accession>
<gene>
    <name evidence="2" type="ORF">J5N97_026416</name>
</gene>
<dbReference type="PANTHER" id="PTHR35218">
    <property type="entry name" value="RNASE H DOMAIN-CONTAINING PROTEIN"/>
    <property type="match status" value="1"/>
</dbReference>
<keyword evidence="3" id="KW-1185">Reference proteome</keyword>
<evidence type="ECO:0000259" key="1">
    <source>
        <dbReference type="Pfam" id="PF03372"/>
    </source>
</evidence>
<organism evidence="2 3">
    <name type="scientific">Dioscorea zingiberensis</name>
    <dbReference type="NCBI Taxonomy" id="325984"/>
    <lineage>
        <taxon>Eukaryota</taxon>
        <taxon>Viridiplantae</taxon>
        <taxon>Streptophyta</taxon>
        <taxon>Embryophyta</taxon>
        <taxon>Tracheophyta</taxon>
        <taxon>Spermatophyta</taxon>
        <taxon>Magnoliopsida</taxon>
        <taxon>Liliopsida</taxon>
        <taxon>Dioscoreales</taxon>
        <taxon>Dioscoreaceae</taxon>
        <taxon>Dioscorea</taxon>
    </lineage>
</organism>
<dbReference type="AlphaFoldDB" id="A0A9D5C378"/>
<reference evidence="2" key="1">
    <citation type="submission" date="2021-03" db="EMBL/GenBank/DDBJ databases">
        <authorList>
            <person name="Li Z."/>
            <person name="Yang C."/>
        </authorList>
    </citation>
    <scope>NUCLEOTIDE SEQUENCE</scope>
    <source>
        <strain evidence="2">Dzin_1.0</strain>
        <tissue evidence="2">Leaf</tissue>
    </source>
</reference>
<name>A0A9D5C378_9LILI</name>
<dbReference type="Proteomes" id="UP001085076">
    <property type="component" value="Miscellaneous, Linkage group lg08"/>
</dbReference>
<reference evidence="2" key="2">
    <citation type="journal article" date="2022" name="Hortic Res">
        <title>The genome of Dioscorea zingiberensis sheds light on the biosynthesis, origin and evolution of the medicinally important diosgenin saponins.</title>
        <authorList>
            <person name="Li Y."/>
            <person name="Tan C."/>
            <person name="Li Z."/>
            <person name="Guo J."/>
            <person name="Li S."/>
            <person name="Chen X."/>
            <person name="Wang C."/>
            <person name="Dai X."/>
            <person name="Yang H."/>
            <person name="Song W."/>
            <person name="Hou L."/>
            <person name="Xu J."/>
            <person name="Tong Z."/>
            <person name="Xu A."/>
            <person name="Yuan X."/>
            <person name="Wang W."/>
            <person name="Yang Q."/>
            <person name="Chen L."/>
            <person name="Sun Z."/>
            <person name="Wang K."/>
            <person name="Pan B."/>
            <person name="Chen J."/>
            <person name="Bao Y."/>
            <person name="Liu F."/>
            <person name="Qi X."/>
            <person name="Gang D.R."/>
            <person name="Wen J."/>
            <person name="Li J."/>
        </authorList>
    </citation>
    <scope>NUCLEOTIDE SEQUENCE</scope>
    <source>
        <strain evidence="2">Dzin_1.0</strain>
    </source>
</reference>
<proteinExistence type="predicted"/>
<dbReference type="EMBL" id="JAGGNH010000008">
    <property type="protein sequence ID" value="KAJ0965278.1"/>
    <property type="molecule type" value="Genomic_DNA"/>
</dbReference>
<protein>
    <recommendedName>
        <fullName evidence="1">Endonuclease/exonuclease/phosphatase domain-containing protein</fullName>
    </recommendedName>
</protein>